<organism evidence="2">
    <name type="scientific">Longilinea arvoryzae</name>
    <dbReference type="NCBI Taxonomy" id="360412"/>
    <lineage>
        <taxon>Bacteria</taxon>
        <taxon>Bacillati</taxon>
        <taxon>Chloroflexota</taxon>
        <taxon>Anaerolineae</taxon>
        <taxon>Anaerolineales</taxon>
        <taxon>Anaerolineaceae</taxon>
        <taxon>Longilinea</taxon>
    </lineage>
</organism>
<dbReference type="STRING" id="360412.LARV_00390"/>
<evidence type="ECO:0000313" key="2">
    <source>
        <dbReference type="EMBL" id="GAP12654.1"/>
    </source>
</evidence>
<dbReference type="InterPro" id="IPR011009">
    <property type="entry name" value="Kinase-like_dom_sf"/>
</dbReference>
<dbReference type="RefSeq" id="WP_075072063.1">
    <property type="nucleotide sequence ID" value="NZ_DF967972.1"/>
</dbReference>
<dbReference type="AlphaFoldDB" id="A0A0S7B6S6"/>
<reference evidence="2" key="1">
    <citation type="submission" date="2015-07" db="EMBL/GenBank/DDBJ databases">
        <title>Draft Genome Sequences of Anaerolinea thermolimosa IMO-1, Bellilinea caldifistulae GOMI-1, Leptolinea tardivitalis YMTK-2, Levilinea saccharolytica KIBI-1,Longilinea arvoryzae KOME-1, Previously Described as Members of the Anaerolineaceae (Chloroflexi).</title>
        <authorList>
            <person name="Sekiguchi Y."/>
            <person name="Ohashi A."/>
            <person name="Matsuura N."/>
            <person name="Tourlousse M.D."/>
        </authorList>
    </citation>
    <scope>NUCLEOTIDE SEQUENCE [LARGE SCALE GENOMIC DNA]</scope>
    <source>
        <strain evidence="2">KOME-1</strain>
    </source>
</reference>
<dbReference type="EMBL" id="DF967972">
    <property type="protein sequence ID" value="GAP12654.1"/>
    <property type="molecule type" value="Genomic_DNA"/>
</dbReference>
<feature type="domain" description="Aminoglycoside phosphotransferase" evidence="1">
    <location>
        <begin position="13"/>
        <end position="231"/>
    </location>
</feature>
<proteinExistence type="predicted"/>
<dbReference type="InterPro" id="IPR051678">
    <property type="entry name" value="AGP_Transferase"/>
</dbReference>
<dbReference type="Gene3D" id="3.90.1200.10">
    <property type="match status" value="1"/>
</dbReference>
<dbReference type="PANTHER" id="PTHR21310">
    <property type="entry name" value="AMINOGLYCOSIDE PHOSPHOTRANSFERASE-RELATED-RELATED"/>
    <property type="match status" value="1"/>
</dbReference>
<dbReference type="PANTHER" id="PTHR21310:SF40">
    <property type="entry name" value="AMINOGLYCOSIDE PHOSPHOTRANSFERASE DOMAIN-CONTAINING PROTEIN-RELATED"/>
    <property type="match status" value="1"/>
</dbReference>
<evidence type="ECO:0000259" key="1">
    <source>
        <dbReference type="Pfam" id="PF01636"/>
    </source>
</evidence>
<protein>
    <submittedName>
        <fullName evidence="2">Predicted aminoglycoside phosphotransferase</fullName>
    </submittedName>
</protein>
<sequence>MTAELVLNADHLIGAGATAEVYALDDRRVLKLFRQDFPMAFAKTEYDKARAIQACGVPAPRAMDWVEYDGRVGIVYERVQGKSMLNEMLIPWKSHACAERMAALQHEINTKKPANLPSFKLGIRRNVQATPLLTPAEKEAILAVLDPLPDGDCLCHGDFHPDNIVLDHGRAVVLDWMTACAGSPAADAARTALILTTSELPEGIPGPVRKYVQVLRQSFNAAYLERYCVLSGYTPPQIAAWKLPVTAARLVEKRPLRENELLLGLIRGWIRDGGDR</sequence>
<dbReference type="GO" id="GO:0016740">
    <property type="term" value="F:transferase activity"/>
    <property type="evidence" value="ECO:0007669"/>
    <property type="project" value="UniProtKB-KW"/>
</dbReference>
<dbReference type="InterPro" id="IPR002575">
    <property type="entry name" value="Aminoglycoside_PTrfase"/>
</dbReference>
<keyword evidence="2" id="KW-0808">Transferase</keyword>
<evidence type="ECO:0000313" key="3">
    <source>
        <dbReference type="Proteomes" id="UP000055060"/>
    </source>
</evidence>
<dbReference type="Pfam" id="PF01636">
    <property type="entry name" value="APH"/>
    <property type="match status" value="1"/>
</dbReference>
<accession>A0A0S7B6S6</accession>
<dbReference type="Proteomes" id="UP000055060">
    <property type="component" value="Unassembled WGS sequence"/>
</dbReference>
<name>A0A0S7B6S6_9CHLR</name>
<gene>
    <name evidence="2" type="ORF">LARV_00390</name>
</gene>
<dbReference type="SUPFAM" id="SSF56112">
    <property type="entry name" value="Protein kinase-like (PK-like)"/>
    <property type="match status" value="1"/>
</dbReference>
<keyword evidence="3" id="KW-1185">Reference proteome</keyword>